<dbReference type="Proteomes" id="UP000515211">
    <property type="component" value="Chromosome 5"/>
</dbReference>
<accession>A0A9C6TZC9</accession>
<reference evidence="3" key="2">
    <citation type="submission" date="2025-08" db="UniProtKB">
        <authorList>
            <consortium name="RefSeq"/>
        </authorList>
    </citation>
    <scope>IDENTIFICATION</scope>
    <source>
        <tissue evidence="3">Whole plant</tissue>
    </source>
</reference>
<evidence type="ECO:0000313" key="2">
    <source>
        <dbReference type="Proteomes" id="UP000515211"/>
    </source>
</evidence>
<feature type="compositionally biased region" description="Polar residues" evidence="1">
    <location>
        <begin position="30"/>
        <end position="39"/>
    </location>
</feature>
<keyword evidence="2" id="KW-1185">Reference proteome</keyword>
<dbReference type="GeneID" id="107490369"/>
<feature type="compositionally biased region" description="Polar residues" evidence="1">
    <location>
        <begin position="9"/>
        <end position="20"/>
    </location>
</feature>
<dbReference type="KEGG" id="adu:107490369"/>
<name>A0A9C6TZC9_ARADU</name>
<proteinExistence type="predicted"/>
<reference evidence="2" key="1">
    <citation type="journal article" date="2016" name="Nat. Genet.">
        <title>The genome sequences of Arachis duranensis and Arachis ipaensis, the diploid ancestors of cultivated peanut.</title>
        <authorList>
            <person name="Bertioli D.J."/>
            <person name="Cannon S.B."/>
            <person name="Froenicke L."/>
            <person name="Huang G."/>
            <person name="Farmer A.D."/>
            <person name="Cannon E.K."/>
            <person name="Liu X."/>
            <person name="Gao D."/>
            <person name="Clevenger J."/>
            <person name="Dash S."/>
            <person name="Ren L."/>
            <person name="Moretzsohn M.C."/>
            <person name="Shirasawa K."/>
            <person name="Huang W."/>
            <person name="Vidigal B."/>
            <person name="Abernathy B."/>
            <person name="Chu Y."/>
            <person name="Niederhuth C.E."/>
            <person name="Umale P."/>
            <person name="Araujo A.C."/>
            <person name="Kozik A."/>
            <person name="Kim K.D."/>
            <person name="Burow M.D."/>
            <person name="Varshney R.K."/>
            <person name="Wang X."/>
            <person name="Zhang X."/>
            <person name="Barkley N."/>
            <person name="Guimaraes P.M."/>
            <person name="Isobe S."/>
            <person name="Guo B."/>
            <person name="Liao B."/>
            <person name="Stalker H.T."/>
            <person name="Schmitz R.J."/>
            <person name="Scheffler B.E."/>
            <person name="Leal-Bertioli S.C."/>
            <person name="Xun X."/>
            <person name="Jackson S.A."/>
            <person name="Michelmore R."/>
            <person name="Ozias-Akins P."/>
        </authorList>
    </citation>
    <scope>NUCLEOTIDE SEQUENCE [LARGE SCALE GENOMIC DNA]</scope>
    <source>
        <strain evidence="2">cv. V14167</strain>
    </source>
</reference>
<sequence length="177" mass="19664">MGRVLPLSQGDTPISPQRNLGCSVGPPPAQSLNQAHPTNSNHYPNRVYYCAKTNLLVHDVQMDTCRRLMSFRREQYTPLFPKSFVYSLETSEAKQNPSPSLPPSCPRSSAPPPFPGPQRRRFFLFPVSGTQVARHVVFIFAGFSVRGLEQLAVVSPIASSRRLPSLPPSKVSMDKMK</sequence>
<gene>
    <name evidence="3" type="primary">LOC107490369</name>
</gene>
<organism evidence="2 3">
    <name type="scientific">Arachis duranensis</name>
    <name type="common">Wild peanut</name>
    <dbReference type="NCBI Taxonomy" id="130453"/>
    <lineage>
        <taxon>Eukaryota</taxon>
        <taxon>Viridiplantae</taxon>
        <taxon>Streptophyta</taxon>
        <taxon>Embryophyta</taxon>
        <taxon>Tracheophyta</taxon>
        <taxon>Spermatophyta</taxon>
        <taxon>Magnoliopsida</taxon>
        <taxon>eudicotyledons</taxon>
        <taxon>Gunneridae</taxon>
        <taxon>Pentapetalae</taxon>
        <taxon>rosids</taxon>
        <taxon>fabids</taxon>
        <taxon>Fabales</taxon>
        <taxon>Fabaceae</taxon>
        <taxon>Papilionoideae</taxon>
        <taxon>50 kb inversion clade</taxon>
        <taxon>dalbergioids sensu lato</taxon>
        <taxon>Dalbergieae</taxon>
        <taxon>Pterocarpus clade</taxon>
        <taxon>Arachis</taxon>
    </lineage>
</organism>
<feature type="region of interest" description="Disordered" evidence="1">
    <location>
        <begin position="1"/>
        <end position="39"/>
    </location>
</feature>
<dbReference type="AlphaFoldDB" id="A0A9C6TZC9"/>
<feature type="compositionally biased region" description="Pro residues" evidence="1">
    <location>
        <begin position="99"/>
        <end position="113"/>
    </location>
</feature>
<dbReference type="RefSeq" id="XP_052117779.1">
    <property type="nucleotide sequence ID" value="XM_052261819.1"/>
</dbReference>
<evidence type="ECO:0000313" key="3">
    <source>
        <dbReference type="RefSeq" id="XP_052117779.1"/>
    </source>
</evidence>
<feature type="region of interest" description="Disordered" evidence="1">
    <location>
        <begin position="91"/>
        <end position="113"/>
    </location>
</feature>
<evidence type="ECO:0000256" key="1">
    <source>
        <dbReference type="SAM" id="MobiDB-lite"/>
    </source>
</evidence>
<protein>
    <submittedName>
        <fullName evidence="3">Uncharacterized protein LOC107490369</fullName>
    </submittedName>
</protein>